<accession>A0A813H1L1</accession>
<feature type="non-terminal residue" evidence="2">
    <location>
        <position position="1"/>
    </location>
</feature>
<comment type="caution">
    <text evidence="2">The sequence shown here is derived from an EMBL/GenBank/DDBJ whole genome shotgun (WGS) entry which is preliminary data.</text>
</comment>
<protein>
    <submittedName>
        <fullName evidence="2">Uncharacterized protein</fullName>
    </submittedName>
</protein>
<keyword evidence="3" id="KW-1185">Reference proteome</keyword>
<dbReference type="AlphaFoldDB" id="A0A813H1L1"/>
<proteinExistence type="predicted"/>
<gene>
    <name evidence="2" type="ORF">PGLA1383_LOCUS47646</name>
</gene>
<organism evidence="2 3">
    <name type="scientific">Polarella glacialis</name>
    <name type="common">Dinoflagellate</name>
    <dbReference type="NCBI Taxonomy" id="89957"/>
    <lineage>
        <taxon>Eukaryota</taxon>
        <taxon>Sar</taxon>
        <taxon>Alveolata</taxon>
        <taxon>Dinophyceae</taxon>
        <taxon>Suessiales</taxon>
        <taxon>Suessiaceae</taxon>
        <taxon>Polarella</taxon>
    </lineage>
</organism>
<name>A0A813H1L1_POLGL</name>
<evidence type="ECO:0000256" key="1">
    <source>
        <dbReference type="SAM" id="Coils"/>
    </source>
</evidence>
<sequence>MLEGNFVMIFDIMREHDHEITIGLACWFVYGSLRCSESVPEVYPIRSAEGHFALRVKANLDDVEYDLMAIRLGMCCPFCASLQNSIVTQSVKVQTLEEEMLEMQSEGSSHDDDDCSTDLEMYGPGPKVEVDLLRAPCETQSVIQGLEEDHVAAVIDSDASSEIVKQTAQQKIVADLISRLRRAELAKQAAHLEATSAKQQAAEQLAAERQAESLRSAESAIRKKLQEEQQQQLQQLQQTNYNYNYKWQEAKQAAASAAASLTALQHELDQLKATAADAEAVHRQGQSAFEAHLDQQLERQRAEEQERQQLQAALKELRADEEVLAGMPE</sequence>
<keyword evidence="1" id="KW-0175">Coiled coil</keyword>
<dbReference type="EMBL" id="CAJNNV010030164">
    <property type="protein sequence ID" value="CAE8631555.1"/>
    <property type="molecule type" value="Genomic_DNA"/>
</dbReference>
<feature type="coiled-coil region" evidence="1">
    <location>
        <begin position="211"/>
        <end position="323"/>
    </location>
</feature>
<evidence type="ECO:0000313" key="2">
    <source>
        <dbReference type="EMBL" id="CAE8631555.1"/>
    </source>
</evidence>
<reference evidence="2" key="1">
    <citation type="submission" date="2021-02" db="EMBL/GenBank/DDBJ databases">
        <authorList>
            <person name="Dougan E. K."/>
            <person name="Rhodes N."/>
            <person name="Thang M."/>
            <person name="Chan C."/>
        </authorList>
    </citation>
    <scope>NUCLEOTIDE SEQUENCE</scope>
</reference>
<evidence type="ECO:0000313" key="3">
    <source>
        <dbReference type="Proteomes" id="UP000654075"/>
    </source>
</evidence>
<dbReference type="Proteomes" id="UP000654075">
    <property type="component" value="Unassembled WGS sequence"/>
</dbReference>